<reference evidence="2 3" key="1">
    <citation type="submission" date="2020-08" db="EMBL/GenBank/DDBJ databases">
        <title>Genomic Encyclopedia of Type Strains, Phase IV (KMG-IV): sequencing the most valuable type-strain genomes for metagenomic binning, comparative biology and taxonomic classification.</title>
        <authorList>
            <person name="Goeker M."/>
        </authorList>
    </citation>
    <scope>NUCLEOTIDE SEQUENCE [LARGE SCALE GENOMIC DNA]</scope>
    <source>
        <strain evidence="2 3">DSM 22548</strain>
    </source>
</reference>
<evidence type="ECO:0000313" key="2">
    <source>
        <dbReference type="EMBL" id="MBB3703417.1"/>
    </source>
</evidence>
<dbReference type="InterPro" id="IPR013783">
    <property type="entry name" value="Ig-like_fold"/>
</dbReference>
<protein>
    <recommendedName>
        <fullName evidence="4">DUF4959 domain-containing protein</fullName>
    </recommendedName>
</protein>
<accession>A0A7W5UL04</accession>
<name>A0A7W5UL04_9BACT</name>
<dbReference type="PROSITE" id="PS51257">
    <property type="entry name" value="PROKAR_LIPOPROTEIN"/>
    <property type="match status" value="1"/>
</dbReference>
<dbReference type="Proteomes" id="UP000541425">
    <property type="component" value="Unassembled WGS sequence"/>
</dbReference>
<evidence type="ECO:0000256" key="1">
    <source>
        <dbReference type="SAM" id="SignalP"/>
    </source>
</evidence>
<comment type="caution">
    <text evidence="2">The sequence shown here is derived from an EMBL/GenBank/DDBJ whole genome shotgun (WGS) entry which is preliminary data.</text>
</comment>
<keyword evidence="1" id="KW-0732">Signal</keyword>
<dbReference type="EMBL" id="JACICA010000012">
    <property type="protein sequence ID" value="MBB3703417.1"/>
    <property type="molecule type" value="Genomic_DNA"/>
</dbReference>
<dbReference type="AlphaFoldDB" id="A0A7W5UL04"/>
<organism evidence="2 3">
    <name type="scientific">Alloprevotella rava</name>
    <dbReference type="NCBI Taxonomy" id="671218"/>
    <lineage>
        <taxon>Bacteria</taxon>
        <taxon>Pseudomonadati</taxon>
        <taxon>Bacteroidota</taxon>
        <taxon>Bacteroidia</taxon>
        <taxon>Bacteroidales</taxon>
        <taxon>Prevotellaceae</taxon>
        <taxon>Alloprevotella</taxon>
    </lineage>
</organism>
<dbReference type="RefSeq" id="WP_009348188.1">
    <property type="nucleotide sequence ID" value="NZ_JACICA010000012.1"/>
</dbReference>
<proteinExistence type="predicted"/>
<evidence type="ECO:0000313" key="3">
    <source>
        <dbReference type="Proteomes" id="UP000541425"/>
    </source>
</evidence>
<feature type="chain" id="PRO_5030578331" description="DUF4959 domain-containing protein" evidence="1">
    <location>
        <begin position="23"/>
        <end position="390"/>
    </location>
</feature>
<sequence length="390" mass="43493">MKTNLMKWMLLMSVILMGIVSCSDETEKPSLAAPEIVQHEQTDDNPIKLSFSWTEVKNATAYVYELSTEVDGVKTTVVKGETQKTSAEIIGSKDILLSFDTKYTFSLSAKSPQLESKTVSAVVTTSTSPFKMEVTELNYRGATFNVTPSDPNIPYQTAQTDWDKYAKHESDSAFIANYDFAFYKAVPPPFVPWYAKMESACQKGNHSWKTRILSPGKTYIFYSYGCKFQSKENPKNPVVLITPFVKVKFTTPEWKATSQMTFNVTSVSQTLKDGKVVSVIKVIPSSNTEKYFVTFVEDEYVEKNYGGSDFNLLMGRMGDAEKMGIVRNYNWGASKLLHSGEQTISNTETGISGDQNITAGKKYHAIVIGMSDDGLQTTEIKRLDLTAPSK</sequence>
<gene>
    <name evidence="2" type="ORF">FHS60_001906</name>
</gene>
<feature type="signal peptide" evidence="1">
    <location>
        <begin position="1"/>
        <end position="22"/>
    </location>
</feature>
<evidence type="ECO:0008006" key="4">
    <source>
        <dbReference type="Google" id="ProtNLM"/>
    </source>
</evidence>
<dbReference type="Gene3D" id="2.60.40.10">
    <property type="entry name" value="Immunoglobulins"/>
    <property type="match status" value="1"/>
</dbReference>